<reference evidence="2 3" key="1">
    <citation type="journal article" date="2015" name="Genome Biol. Evol.">
        <title>Comparative Genomics of a Bacterivorous Green Alga Reveals Evolutionary Causalities and Consequences of Phago-Mixotrophic Mode of Nutrition.</title>
        <authorList>
            <person name="Burns J.A."/>
            <person name="Paasch A."/>
            <person name="Narechania A."/>
            <person name="Kim E."/>
        </authorList>
    </citation>
    <scope>NUCLEOTIDE SEQUENCE [LARGE SCALE GENOMIC DNA]</scope>
    <source>
        <strain evidence="2 3">PLY_AMNH</strain>
    </source>
</reference>
<dbReference type="InterPro" id="IPR056587">
    <property type="entry name" value="EF_EFCAB10_C"/>
</dbReference>
<name>A0AAE0GHG9_9CHLO</name>
<dbReference type="CDD" id="cd22976">
    <property type="entry name" value="DD_EFCAB10"/>
    <property type="match status" value="1"/>
</dbReference>
<dbReference type="EMBL" id="LGRX02005630">
    <property type="protein sequence ID" value="KAK3278082.1"/>
    <property type="molecule type" value="Genomic_DNA"/>
</dbReference>
<dbReference type="InterPro" id="IPR011992">
    <property type="entry name" value="EF-hand-dom_pair"/>
</dbReference>
<dbReference type="InterPro" id="IPR049760">
    <property type="entry name" value="DD_EFCAB10"/>
</dbReference>
<proteinExistence type="predicted"/>
<dbReference type="Pfam" id="PF24548">
    <property type="entry name" value="EF_EFCAB10_C"/>
    <property type="match status" value="1"/>
</dbReference>
<dbReference type="GO" id="GO:0005509">
    <property type="term" value="F:calcium ion binding"/>
    <property type="evidence" value="ECO:0007669"/>
    <property type="project" value="InterPro"/>
</dbReference>
<sequence>MARLPPPRETYFNESIKKIFDGLDKGDGRLSYSELDKGLTGVDWAVTGLSQPVMVEALANEAKSNGDTLVNFDEFWNFCVKNGTGHQPDPAEIAKEYLMKHRILPLFETMTAALLYFKPDMPKKFLTDRLTRMKSGRGEVFFEEKDLSTMFNMFDITGRGTISVDQCNQALCTLLGPGKDVRDTLGESVRLLNTEQFTTVMKDALGAAAPVPINS</sequence>
<dbReference type="AlphaFoldDB" id="A0AAE0GHG9"/>
<dbReference type="InterPro" id="IPR002048">
    <property type="entry name" value="EF_hand_dom"/>
</dbReference>
<keyword evidence="3" id="KW-1185">Reference proteome</keyword>
<dbReference type="Proteomes" id="UP001190700">
    <property type="component" value="Unassembled WGS sequence"/>
</dbReference>
<protein>
    <recommendedName>
        <fullName evidence="1">EF-hand domain-containing protein</fullName>
    </recommendedName>
</protein>
<dbReference type="PANTHER" id="PTHR21847:SF1">
    <property type="entry name" value="EF-HAND CALCIUM-BINDING DOMAIN-CONTAINING PROTEIN 10"/>
    <property type="match status" value="1"/>
</dbReference>
<dbReference type="SUPFAM" id="SSF47473">
    <property type="entry name" value="EF-hand"/>
    <property type="match status" value="1"/>
</dbReference>
<dbReference type="InterPro" id="IPR039879">
    <property type="entry name" value="EFC10"/>
</dbReference>
<dbReference type="PANTHER" id="PTHR21847">
    <property type="entry name" value="EF-HAND CALCIUM-BINDING DOMAIN-CONTAINING PROTEIN 10"/>
    <property type="match status" value="1"/>
</dbReference>
<accession>A0AAE0GHG9</accession>
<dbReference type="SUPFAM" id="SSF47391">
    <property type="entry name" value="Dimerization-anchoring domain of cAMP-dependent PK regulatory subunit"/>
    <property type="match status" value="1"/>
</dbReference>
<evidence type="ECO:0000313" key="3">
    <source>
        <dbReference type="Proteomes" id="UP001190700"/>
    </source>
</evidence>
<feature type="domain" description="EF-hand" evidence="1">
    <location>
        <begin position="142"/>
        <end position="177"/>
    </location>
</feature>
<evidence type="ECO:0000259" key="1">
    <source>
        <dbReference type="PROSITE" id="PS50222"/>
    </source>
</evidence>
<dbReference type="PROSITE" id="PS50222">
    <property type="entry name" value="EF_HAND_2"/>
    <property type="match status" value="1"/>
</dbReference>
<gene>
    <name evidence="2" type="ORF">CYMTET_13957</name>
</gene>
<organism evidence="2 3">
    <name type="scientific">Cymbomonas tetramitiformis</name>
    <dbReference type="NCBI Taxonomy" id="36881"/>
    <lineage>
        <taxon>Eukaryota</taxon>
        <taxon>Viridiplantae</taxon>
        <taxon>Chlorophyta</taxon>
        <taxon>Pyramimonadophyceae</taxon>
        <taxon>Pyramimonadales</taxon>
        <taxon>Pyramimonadaceae</taxon>
        <taxon>Cymbomonas</taxon>
    </lineage>
</organism>
<evidence type="ECO:0000313" key="2">
    <source>
        <dbReference type="EMBL" id="KAK3278082.1"/>
    </source>
</evidence>
<dbReference type="Gene3D" id="1.10.238.10">
    <property type="entry name" value="EF-hand"/>
    <property type="match status" value="1"/>
</dbReference>
<comment type="caution">
    <text evidence="2">The sequence shown here is derived from an EMBL/GenBank/DDBJ whole genome shotgun (WGS) entry which is preliminary data.</text>
</comment>